<evidence type="ECO:0000256" key="3">
    <source>
        <dbReference type="ARBA" id="ARBA00022833"/>
    </source>
</evidence>
<dbReference type="InterPro" id="IPR002893">
    <property type="entry name" value="Znf_MYND"/>
</dbReference>
<dbReference type="Pfam" id="PF01753">
    <property type="entry name" value="zf-MYND"/>
    <property type="match status" value="1"/>
</dbReference>
<evidence type="ECO:0000313" key="9">
    <source>
        <dbReference type="Proteomes" id="UP000521872"/>
    </source>
</evidence>
<evidence type="ECO:0000259" key="7">
    <source>
        <dbReference type="PROSITE" id="PS50865"/>
    </source>
</evidence>
<comment type="caution">
    <text evidence="8">The sequence shown here is derived from an EMBL/GenBank/DDBJ whole genome shotgun (WGS) entry which is preliminary data.</text>
</comment>
<dbReference type="Pfam" id="PF04910">
    <property type="entry name" value="Tcf25"/>
    <property type="match status" value="1"/>
</dbReference>
<reference evidence="8 9" key="1">
    <citation type="submission" date="2019-12" db="EMBL/GenBank/DDBJ databases">
        <authorList>
            <person name="Floudas D."/>
            <person name="Bentzer J."/>
            <person name="Ahren D."/>
            <person name="Johansson T."/>
            <person name="Persson P."/>
            <person name="Tunlid A."/>
        </authorList>
    </citation>
    <scope>NUCLEOTIDE SEQUENCE [LARGE SCALE GENOMIC DNA]</scope>
    <source>
        <strain evidence="8 9">CBS 102.39</strain>
    </source>
</reference>
<dbReference type="SUPFAM" id="SSF48452">
    <property type="entry name" value="TPR-like"/>
    <property type="match status" value="1"/>
</dbReference>
<keyword evidence="2 4" id="KW-0863">Zinc-finger</keyword>
<evidence type="ECO:0000256" key="4">
    <source>
        <dbReference type="PROSITE-ProRule" id="PRU00134"/>
    </source>
</evidence>
<dbReference type="InterPro" id="IPR019734">
    <property type="entry name" value="TPR_rpt"/>
</dbReference>
<gene>
    <name evidence="8" type="ORF">D9613_004045</name>
</gene>
<evidence type="ECO:0000256" key="1">
    <source>
        <dbReference type="ARBA" id="ARBA00022723"/>
    </source>
</evidence>
<dbReference type="InterPro" id="IPR006994">
    <property type="entry name" value="TCF25/Rqc1"/>
</dbReference>
<name>A0A8H4QIG3_9AGAR</name>
<sequence>MDKRYGQEAIDGLGGGGVVSEQSRRNLLRAEDLIRRKRPQQAMPYLARAIQDHHNLDAVIQLAFITPNMETAIQVLQAAERRGREMLKVSLGEDCFDDNKREEGLEFNVVVATRPYMRVLQSLVKCYYDAEQYNKATETVLQMLRLNPSDNMAQRHWAGSLLIRCGRYADALSFSQQWLDFNAVNTGQPPPFGGTNFKTPHRNTMAVKKEKMYAYVAGALLYSAALASFKHFGDCEQARQYLKLAVAANPNIVVKILGEVRQPSSLNNNPRVPNGPEDAQDYLWLSQDLWMETSVWDWANNNPDVKCVVLKNCSRPTCDEKETYVTEFKRCAACHLVSYCSPECQKRDWENHKEACRDRQMLKETIRAIQKGKPPPDDSEYSVYSADTTTGETQRLA</sequence>
<evidence type="ECO:0000256" key="5">
    <source>
        <dbReference type="PROSITE-ProRule" id="PRU00339"/>
    </source>
</evidence>
<evidence type="ECO:0000256" key="6">
    <source>
        <dbReference type="SAM" id="MobiDB-lite"/>
    </source>
</evidence>
<dbReference type="EMBL" id="JAACJL010000057">
    <property type="protein sequence ID" value="KAF4611704.1"/>
    <property type="molecule type" value="Genomic_DNA"/>
</dbReference>
<dbReference type="InterPro" id="IPR011990">
    <property type="entry name" value="TPR-like_helical_dom_sf"/>
</dbReference>
<dbReference type="Proteomes" id="UP000521872">
    <property type="component" value="Unassembled WGS sequence"/>
</dbReference>
<proteinExistence type="predicted"/>
<keyword evidence="5" id="KW-0802">TPR repeat</keyword>
<feature type="domain" description="MYND-type" evidence="7">
    <location>
        <begin position="315"/>
        <end position="356"/>
    </location>
</feature>
<organism evidence="8 9">
    <name type="scientific">Agrocybe pediades</name>
    <dbReference type="NCBI Taxonomy" id="84607"/>
    <lineage>
        <taxon>Eukaryota</taxon>
        <taxon>Fungi</taxon>
        <taxon>Dikarya</taxon>
        <taxon>Basidiomycota</taxon>
        <taxon>Agaricomycotina</taxon>
        <taxon>Agaricomycetes</taxon>
        <taxon>Agaricomycetidae</taxon>
        <taxon>Agaricales</taxon>
        <taxon>Agaricineae</taxon>
        <taxon>Strophariaceae</taxon>
        <taxon>Agrocybe</taxon>
    </lineage>
</organism>
<feature type="compositionally biased region" description="Polar residues" evidence="6">
    <location>
        <begin position="385"/>
        <end position="397"/>
    </location>
</feature>
<dbReference type="GO" id="GO:0008270">
    <property type="term" value="F:zinc ion binding"/>
    <property type="evidence" value="ECO:0007669"/>
    <property type="project" value="UniProtKB-KW"/>
</dbReference>
<dbReference type="AlphaFoldDB" id="A0A8H4QIG3"/>
<dbReference type="PROSITE" id="PS50865">
    <property type="entry name" value="ZF_MYND_2"/>
    <property type="match status" value="1"/>
</dbReference>
<accession>A0A8H4QIG3</accession>
<keyword evidence="3" id="KW-0862">Zinc</keyword>
<feature type="repeat" description="TPR" evidence="5">
    <location>
        <begin position="117"/>
        <end position="150"/>
    </location>
</feature>
<dbReference type="PROSITE" id="PS50005">
    <property type="entry name" value="TPR"/>
    <property type="match status" value="1"/>
</dbReference>
<protein>
    <recommendedName>
        <fullName evidence="7">MYND-type domain-containing protein</fullName>
    </recommendedName>
</protein>
<keyword evidence="1" id="KW-0479">Metal-binding</keyword>
<dbReference type="Gene3D" id="6.10.140.2220">
    <property type="match status" value="1"/>
</dbReference>
<feature type="region of interest" description="Disordered" evidence="6">
    <location>
        <begin position="368"/>
        <end position="397"/>
    </location>
</feature>
<evidence type="ECO:0000256" key="2">
    <source>
        <dbReference type="ARBA" id="ARBA00022771"/>
    </source>
</evidence>
<dbReference type="SUPFAM" id="SSF144232">
    <property type="entry name" value="HIT/MYND zinc finger-like"/>
    <property type="match status" value="1"/>
</dbReference>
<evidence type="ECO:0000313" key="8">
    <source>
        <dbReference type="EMBL" id="KAF4611704.1"/>
    </source>
</evidence>
<keyword evidence="9" id="KW-1185">Reference proteome</keyword>
<dbReference type="Gene3D" id="1.25.40.10">
    <property type="entry name" value="Tetratricopeptide repeat domain"/>
    <property type="match status" value="1"/>
</dbReference>